<dbReference type="STRING" id="880072.Desac_2163"/>
<protein>
    <submittedName>
        <fullName evidence="1">Uncharacterized protein</fullName>
    </submittedName>
</protein>
<evidence type="ECO:0000313" key="1">
    <source>
        <dbReference type="EMBL" id="AEB09992.1"/>
    </source>
</evidence>
<dbReference type="EMBL" id="CP002629">
    <property type="protein sequence ID" value="AEB09992.1"/>
    <property type="molecule type" value="Genomic_DNA"/>
</dbReference>
<proteinExistence type="predicted"/>
<sequence length="71" mass="8384">MAKVTIFRPYPFQIGQKIHIQGGPRRGDWEVIGVDEKKIKLRCPVSSREFAWDHFCYAVTEQELAEWPQKH</sequence>
<dbReference type="KEGG" id="dao:Desac_2163"/>
<name>F2NDC6_DESAR</name>
<reference evidence="1 2" key="1">
    <citation type="journal article" date="2011" name="Stand. Genomic Sci.">
        <title>Complete genome sequence of the acetate-degrading sulfate reducer Desulfobacca acetoxidans type strain (ASRB2).</title>
        <authorList>
            <person name="Goker M."/>
            <person name="Teshima H."/>
            <person name="Lapidus A."/>
            <person name="Nolan M."/>
            <person name="Lucas S."/>
            <person name="Hammon N."/>
            <person name="Deshpande S."/>
            <person name="Cheng J.F."/>
            <person name="Tapia R."/>
            <person name="Han C."/>
            <person name="Goodwin L."/>
            <person name="Pitluck S."/>
            <person name="Huntemann M."/>
            <person name="Liolios K."/>
            <person name="Ivanova N."/>
            <person name="Pagani I."/>
            <person name="Mavromatis K."/>
            <person name="Ovchinikova G."/>
            <person name="Pati A."/>
            <person name="Chen A."/>
            <person name="Palaniappan K."/>
            <person name="Land M."/>
            <person name="Hauser L."/>
            <person name="Brambilla E.M."/>
            <person name="Rohde M."/>
            <person name="Spring S."/>
            <person name="Detter J.C."/>
            <person name="Woyke T."/>
            <person name="Bristow J."/>
            <person name="Eisen J.A."/>
            <person name="Markowitz V."/>
            <person name="Hugenholtz P."/>
            <person name="Kyrpides N.C."/>
            <person name="Klenk H.P."/>
        </authorList>
    </citation>
    <scope>NUCLEOTIDE SEQUENCE [LARGE SCALE GENOMIC DNA]</scope>
    <source>
        <strain evidence="2">ATCC 700848 / DSM 11109 / ASRB2</strain>
    </source>
</reference>
<reference evidence="2" key="2">
    <citation type="submission" date="2011-03" db="EMBL/GenBank/DDBJ databases">
        <title>The complete genome of Desulfobacca acetoxidans DSM 11109.</title>
        <authorList>
            <consortium name="US DOE Joint Genome Institute (JGI-PGF)"/>
            <person name="Lucas S."/>
            <person name="Copeland A."/>
            <person name="Lapidus A."/>
            <person name="Bruce D."/>
            <person name="Goodwin L."/>
            <person name="Pitluck S."/>
            <person name="Peters L."/>
            <person name="Kyrpides N."/>
            <person name="Mavromatis K."/>
            <person name="Ivanova N."/>
            <person name="Ovchinnikova G."/>
            <person name="Teshima H."/>
            <person name="Detter J.C."/>
            <person name="Han C."/>
            <person name="Land M."/>
            <person name="Hauser L."/>
            <person name="Markowitz V."/>
            <person name="Cheng J.-F."/>
            <person name="Hugenholtz P."/>
            <person name="Woyke T."/>
            <person name="Wu D."/>
            <person name="Spring S."/>
            <person name="Schueler E."/>
            <person name="Brambilla E."/>
            <person name="Klenk H.-P."/>
            <person name="Eisen J.A."/>
        </authorList>
    </citation>
    <scope>NUCLEOTIDE SEQUENCE [LARGE SCALE GENOMIC DNA]</scope>
    <source>
        <strain evidence="2">ATCC 700848 / DSM 11109 / ASRB2</strain>
    </source>
</reference>
<dbReference type="RefSeq" id="WP_013707101.1">
    <property type="nucleotide sequence ID" value="NC_015388.1"/>
</dbReference>
<dbReference type="OrthoDB" id="5432197at2"/>
<accession>F2NDC6</accession>
<dbReference type="eggNOG" id="ENOG5032Z4Y">
    <property type="taxonomic scope" value="Bacteria"/>
</dbReference>
<gene>
    <name evidence="1" type="ordered locus">Desac_2163</name>
</gene>
<dbReference type="AlphaFoldDB" id="F2NDC6"/>
<dbReference type="Proteomes" id="UP000000483">
    <property type="component" value="Chromosome"/>
</dbReference>
<organism evidence="1 2">
    <name type="scientific">Desulfobacca acetoxidans (strain ATCC 700848 / DSM 11109 / ASRB2)</name>
    <dbReference type="NCBI Taxonomy" id="880072"/>
    <lineage>
        <taxon>Bacteria</taxon>
        <taxon>Pseudomonadati</taxon>
        <taxon>Thermodesulfobacteriota</taxon>
        <taxon>Desulfobaccia</taxon>
        <taxon>Desulfobaccales</taxon>
        <taxon>Desulfobaccaceae</taxon>
        <taxon>Desulfobacca</taxon>
    </lineage>
</organism>
<keyword evidence="2" id="KW-1185">Reference proteome</keyword>
<dbReference type="HOGENOM" id="CLU_2715754_0_0_7"/>
<evidence type="ECO:0000313" key="2">
    <source>
        <dbReference type="Proteomes" id="UP000000483"/>
    </source>
</evidence>